<dbReference type="UniPathway" id="UPA00056">
    <property type="reaction ID" value="UER00094"/>
</dbReference>
<dbReference type="SUPFAM" id="SSF54211">
    <property type="entry name" value="Ribosomal protein S5 domain 2-like"/>
    <property type="match status" value="1"/>
</dbReference>
<comment type="similarity">
    <text evidence="1 10">Belongs to the GHMP kinase family. IspE subfamily.</text>
</comment>
<evidence type="ECO:0000313" key="14">
    <source>
        <dbReference type="Proteomes" id="UP000594118"/>
    </source>
</evidence>
<evidence type="ECO:0000256" key="7">
    <source>
        <dbReference type="ARBA" id="ARBA00022840"/>
    </source>
</evidence>
<gene>
    <name evidence="10" type="primary">ispE</name>
    <name evidence="13" type="ORF">F3W81_20090</name>
</gene>
<evidence type="ECO:0000256" key="2">
    <source>
        <dbReference type="ARBA" id="ARBA00012052"/>
    </source>
</evidence>
<dbReference type="InterPro" id="IPR004424">
    <property type="entry name" value="IspE"/>
</dbReference>
<keyword evidence="6 10" id="KW-0418">Kinase</keyword>
<dbReference type="PANTHER" id="PTHR43527">
    <property type="entry name" value="4-DIPHOSPHOCYTIDYL-2-C-METHYL-D-ERYTHRITOL KINASE, CHLOROPLASTIC"/>
    <property type="match status" value="1"/>
</dbReference>
<dbReference type="Gene3D" id="3.30.70.890">
    <property type="entry name" value="GHMP kinase, C-terminal domain"/>
    <property type="match status" value="1"/>
</dbReference>
<dbReference type="HAMAP" id="MF_00061">
    <property type="entry name" value="IspE"/>
    <property type="match status" value="1"/>
</dbReference>
<accession>A0A7L9WRK3</accession>
<dbReference type="AlphaFoldDB" id="A0A7L9WRK3"/>
<dbReference type="EMBL" id="CP045201">
    <property type="protein sequence ID" value="QOL82929.1"/>
    <property type="molecule type" value="Genomic_DNA"/>
</dbReference>
<feature type="domain" description="GHMP kinase N-terminal" evidence="11">
    <location>
        <begin position="80"/>
        <end position="137"/>
    </location>
</feature>
<evidence type="ECO:0000256" key="1">
    <source>
        <dbReference type="ARBA" id="ARBA00009684"/>
    </source>
</evidence>
<dbReference type="PANTHER" id="PTHR43527:SF2">
    <property type="entry name" value="4-DIPHOSPHOCYTIDYL-2-C-METHYL-D-ERYTHRITOL KINASE, CHLOROPLASTIC"/>
    <property type="match status" value="1"/>
</dbReference>
<evidence type="ECO:0000256" key="4">
    <source>
        <dbReference type="ARBA" id="ARBA00022679"/>
    </source>
</evidence>
<feature type="active site" evidence="10">
    <location>
        <position position="136"/>
    </location>
</feature>
<organism evidence="13 14">
    <name type="scientific">Pseudooceanicola spongiae</name>
    <dbReference type="NCBI Taxonomy" id="2613965"/>
    <lineage>
        <taxon>Bacteria</taxon>
        <taxon>Pseudomonadati</taxon>
        <taxon>Pseudomonadota</taxon>
        <taxon>Alphaproteobacteria</taxon>
        <taxon>Rhodobacterales</taxon>
        <taxon>Paracoccaceae</taxon>
        <taxon>Pseudooceanicola</taxon>
    </lineage>
</organism>
<evidence type="ECO:0000256" key="10">
    <source>
        <dbReference type="HAMAP-Rule" id="MF_00061"/>
    </source>
</evidence>
<keyword evidence="8 10" id="KW-0414">Isoprene biosynthesis</keyword>
<proteinExistence type="inferred from homology"/>
<dbReference type="Pfam" id="PF08544">
    <property type="entry name" value="GHMP_kinases_C"/>
    <property type="match status" value="1"/>
</dbReference>
<dbReference type="PIRSF" id="PIRSF010376">
    <property type="entry name" value="IspE"/>
    <property type="match status" value="1"/>
</dbReference>
<dbReference type="EC" id="2.7.1.148" evidence="2 10"/>
<dbReference type="NCBIfam" id="NF011202">
    <property type="entry name" value="PRK14608.1"/>
    <property type="match status" value="1"/>
</dbReference>
<name>A0A7L9WRK3_9RHOB</name>
<evidence type="ECO:0000259" key="12">
    <source>
        <dbReference type="Pfam" id="PF08544"/>
    </source>
</evidence>
<reference evidence="13 14" key="1">
    <citation type="submission" date="2019-10" db="EMBL/GenBank/DDBJ databases">
        <title>Pseudopuniceibacterium sp. HQ09 islated from Antarctica.</title>
        <authorList>
            <person name="Liao L."/>
            <person name="Su S."/>
            <person name="Chen B."/>
            <person name="Yu Y."/>
        </authorList>
    </citation>
    <scope>NUCLEOTIDE SEQUENCE [LARGE SCALE GENOMIC DNA]</scope>
    <source>
        <strain evidence="13 14">HQ09</strain>
    </source>
</reference>
<sequence length="284" mass="29478">MSLIDGLPDGSGVRLLAPAKVNLTLHVTGQRDDGYHLLDSLVVFADHGDLLHVALSEVDAISVTGPRAAGVPMDTRNLCLKAARLAGQSVRVALEKHLPNEAGLGGGSSDAAAVLRAIARLTSAPVLASAERIGADVPVCIPSRAMRMRGLGDVLSEVPALPPLPAVLVNPGIPVATPPVFKALQKRDNPAMPEVPQNLKTVAEVAAWLTLQRNDLQAPAISIAPEIAGVLAQLASAESCLLARMSGSGASCFGLFASTEQSDRAAMIISKANPTWWVQSVVLK</sequence>
<evidence type="ECO:0000256" key="8">
    <source>
        <dbReference type="ARBA" id="ARBA00023229"/>
    </source>
</evidence>
<evidence type="ECO:0000256" key="6">
    <source>
        <dbReference type="ARBA" id="ARBA00022777"/>
    </source>
</evidence>
<keyword evidence="4 10" id="KW-0808">Transferase</keyword>
<dbReference type="InterPro" id="IPR036554">
    <property type="entry name" value="GHMP_kinase_C_sf"/>
</dbReference>
<comment type="catalytic activity">
    <reaction evidence="10">
        <text>4-CDP-2-C-methyl-D-erythritol + ATP = 4-CDP-2-C-methyl-D-erythritol 2-phosphate + ADP + H(+)</text>
        <dbReference type="Rhea" id="RHEA:18437"/>
        <dbReference type="ChEBI" id="CHEBI:15378"/>
        <dbReference type="ChEBI" id="CHEBI:30616"/>
        <dbReference type="ChEBI" id="CHEBI:57823"/>
        <dbReference type="ChEBI" id="CHEBI:57919"/>
        <dbReference type="ChEBI" id="CHEBI:456216"/>
        <dbReference type="EC" id="2.7.1.148"/>
    </reaction>
</comment>
<dbReference type="Pfam" id="PF00288">
    <property type="entry name" value="GHMP_kinases_N"/>
    <property type="match status" value="1"/>
</dbReference>
<feature type="binding site" evidence="10">
    <location>
        <begin position="99"/>
        <end position="109"/>
    </location>
    <ligand>
        <name>ATP</name>
        <dbReference type="ChEBI" id="CHEBI:30616"/>
    </ligand>
</feature>
<dbReference type="GO" id="GO:0005524">
    <property type="term" value="F:ATP binding"/>
    <property type="evidence" value="ECO:0007669"/>
    <property type="project" value="UniProtKB-UniRule"/>
</dbReference>
<keyword evidence="14" id="KW-1185">Reference proteome</keyword>
<dbReference type="InterPro" id="IPR006204">
    <property type="entry name" value="GHMP_kinase_N_dom"/>
</dbReference>
<dbReference type="InterPro" id="IPR020568">
    <property type="entry name" value="Ribosomal_Su5_D2-typ_SF"/>
</dbReference>
<feature type="active site" evidence="10">
    <location>
        <position position="20"/>
    </location>
</feature>
<keyword evidence="5 10" id="KW-0547">Nucleotide-binding</keyword>
<protein>
    <recommendedName>
        <fullName evidence="3 10">4-diphosphocytidyl-2-C-methyl-D-erythritol kinase</fullName>
        <shortName evidence="10">CMK</shortName>
        <ecNumber evidence="2 10">2.7.1.148</ecNumber>
    </recommendedName>
    <alternativeName>
        <fullName evidence="9 10">4-(cytidine-5'-diphospho)-2-C-methyl-D-erythritol kinase</fullName>
    </alternativeName>
</protein>
<evidence type="ECO:0000259" key="11">
    <source>
        <dbReference type="Pfam" id="PF00288"/>
    </source>
</evidence>
<dbReference type="RefSeq" id="WP_193081324.1">
    <property type="nucleotide sequence ID" value="NZ_CP045201.1"/>
</dbReference>
<evidence type="ECO:0000256" key="3">
    <source>
        <dbReference type="ARBA" id="ARBA00017473"/>
    </source>
</evidence>
<dbReference type="InterPro" id="IPR014721">
    <property type="entry name" value="Ribsml_uS5_D2-typ_fold_subgr"/>
</dbReference>
<feature type="domain" description="GHMP kinase C-terminal" evidence="12">
    <location>
        <begin position="202"/>
        <end position="267"/>
    </location>
</feature>
<dbReference type="Gene3D" id="3.30.230.10">
    <property type="match status" value="1"/>
</dbReference>
<dbReference type="NCBIfam" id="TIGR00154">
    <property type="entry name" value="ispE"/>
    <property type="match status" value="1"/>
</dbReference>
<keyword evidence="7 10" id="KW-0067">ATP-binding</keyword>
<evidence type="ECO:0000256" key="5">
    <source>
        <dbReference type="ARBA" id="ARBA00022741"/>
    </source>
</evidence>
<dbReference type="InterPro" id="IPR013750">
    <property type="entry name" value="GHMP_kinase_C_dom"/>
</dbReference>
<evidence type="ECO:0000313" key="13">
    <source>
        <dbReference type="EMBL" id="QOL82929.1"/>
    </source>
</evidence>
<dbReference type="SUPFAM" id="SSF55060">
    <property type="entry name" value="GHMP Kinase, C-terminal domain"/>
    <property type="match status" value="1"/>
</dbReference>
<comment type="pathway">
    <text evidence="10">Isoprenoid biosynthesis; isopentenyl diphosphate biosynthesis via DXP pathway; isopentenyl diphosphate from 1-deoxy-D-xylulose 5-phosphate: step 3/6.</text>
</comment>
<evidence type="ECO:0000256" key="9">
    <source>
        <dbReference type="ARBA" id="ARBA00032554"/>
    </source>
</evidence>
<dbReference type="KEGG" id="pshq:F3W81_20090"/>
<dbReference type="GO" id="GO:0050515">
    <property type="term" value="F:4-(cytidine 5'-diphospho)-2-C-methyl-D-erythritol kinase activity"/>
    <property type="evidence" value="ECO:0007669"/>
    <property type="project" value="UniProtKB-UniRule"/>
</dbReference>
<dbReference type="GO" id="GO:0019288">
    <property type="term" value="P:isopentenyl diphosphate biosynthetic process, methylerythritol 4-phosphate pathway"/>
    <property type="evidence" value="ECO:0007669"/>
    <property type="project" value="UniProtKB-UniRule"/>
</dbReference>
<comment type="function">
    <text evidence="10">Catalyzes the phosphorylation of the position 2 hydroxy group of 4-diphosphocytidyl-2C-methyl-D-erythritol.</text>
</comment>
<dbReference type="GO" id="GO:0016114">
    <property type="term" value="P:terpenoid biosynthetic process"/>
    <property type="evidence" value="ECO:0007669"/>
    <property type="project" value="UniProtKB-UniRule"/>
</dbReference>
<dbReference type="Proteomes" id="UP000594118">
    <property type="component" value="Chromosome"/>
</dbReference>